<protein>
    <submittedName>
        <fullName evidence="1">Required for meiotic nuclear division 5-like protein B</fullName>
    </submittedName>
</protein>
<gene>
    <name evidence="1" type="ORF">HJG60_016403</name>
</gene>
<accession>A0A833YXM3</accession>
<evidence type="ECO:0000313" key="2">
    <source>
        <dbReference type="Proteomes" id="UP000664940"/>
    </source>
</evidence>
<dbReference type="EMBL" id="JABVXQ010000013">
    <property type="protein sequence ID" value="KAF6082753.1"/>
    <property type="molecule type" value="Genomic_DNA"/>
</dbReference>
<organism evidence="1 2">
    <name type="scientific">Phyllostomus discolor</name>
    <name type="common">pale spear-nosed bat</name>
    <dbReference type="NCBI Taxonomy" id="89673"/>
    <lineage>
        <taxon>Eukaryota</taxon>
        <taxon>Metazoa</taxon>
        <taxon>Chordata</taxon>
        <taxon>Craniata</taxon>
        <taxon>Vertebrata</taxon>
        <taxon>Euteleostomi</taxon>
        <taxon>Mammalia</taxon>
        <taxon>Eutheria</taxon>
        <taxon>Laurasiatheria</taxon>
        <taxon>Chiroptera</taxon>
        <taxon>Yangochiroptera</taxon>
        <taxon>Phyllostomidae</taxon>
        <taxon>Phyllostominae</taxon>
        <taxon>Phyllostomus</taxon>
    </lineage>
</organism>
<evidence type="ECO:0000313" key="1">
    <source>
        <dbReference type="EMBL" id="KAF6082753.1"/>
    </source>
</evidence>
<sequence>MEQCTSVEREVDKVLQKFLTYGQHFEQSLEELLHCVGRLRAELARAALQGTSLSATLSSVMSQCCQKIRDAVQKLASDHKDIHGSVSRVGKAIDRVSVSVQMGAGSWSWCVLHVAHPESRCGECEC</sequence>
<dbReference type="Proteomes" id="UP000664940">
    <property type="component" value="Unassembled WGS sequence"/>
</dbReference>
<proteinExistence type="predicted"/>
<dbReference type="AlphaFoldDB" id="A0A833YXM3"/>
<reference evidence="1 2" key="1">
    <citation type="journal article" date="2020" name="Nature">
        <title>Six reference-quality genomes reveal evolution of bat adaptations.</title>
        <authorList>
            <person name="Jebb D."/>
            <person name="Huang Z."/>
            <person name="Pippel M."/>
            <person name="Hughes G.M."/>
            <person name="Lavrichenko K."/>
            <person name="Devanna P."/>
            <person name="Winkler S."/>
            <person name="Jermiin L.S."/>
            <person name="Skirmuntt E.C."/>
            <person name="Katzourakis A."/>
            <person name="Burkitt-Gray L."/>
            <person name="Ray D.A."/>
            <person name="Sullivan K.A.M."/>
            <person name="Roscito J.G."/>
            <person name="Kirilenko B.M."/>
            <person name="Davalos L.M."/>
            <person name="Corthals A.P."/>
            <person name="Power M.L."/>
            <person name="Jones G."/>
            <person name="Ransome R.D."/>
            <person name="Dechmann D.K.N."/>
            <person name="Locatelli A.G."/>
            <person name="Puechmaille S.J."/>
            <person name="Fedrigo O."/>
            <person name="Jarvis E.D."/>
            <person name="Hiller M."/>
            <person name="Vernes S.C."/>
            <person name="Myers E.W."/>
            <person name="Teeling E.C."/>
        </authorList>
    </citation>
    <scope>NUCLEOTIDE SEQUENCE [LARGE SCALE GENOMIC DNA]</scope>
    <source>
        <strain evidence="1">Bat1K_MPI-CBG_1</strain>
    </source>
</reference>
<comment type="caution">
    <text evidence="1">The sequence shown here is derived from an EMBL/GenBank/DDBJ whole genome shotgun (WGS) entry which is preliminary data.</text>
</comment>
<name>A0A833YXM3_9CHIR</name>